<feature type="transmembrane region" description="Helical" evidence="1">
    <location>
        <begin position="20"/>
        <end position="39"/>
    </location>
</feature>
<reference evidence="3 4" key="1">
    <citation type="journal article" date="2020" name="ISME J.">
        <title>Comparative genomics reveals insights into cyanobacterial evolution and habitat adaptation.</title>
        <authorList>
            <person name="Chen M.Y."/>
            <person name="Teng W.K."/>
            <person name="Zhao L."/>
            <person name="Hu C.X."/>
            <person name="Zhou Y.K."/>
            <person name="Han B.P."/>
            <person name="Song L.R."/>
            <person name="Shu W.S."/>
        </authorList>
    </citation>
    <scope>NUCLEOTIDE SEQUENCE [LARGE SCALE GENOMIC DNA]</scope>
    <source>
        <strain evidence="3 4">FACHB-1370</strain>
    </source>
</reference>
<name>A0ABR8EA66_9CYAN</name>
<dbReference type="PANTHER" id="PTHR30373:SF2">
    <property type="entry name" value="UPF0603 PROTEIN YGCG"/>
    <property type="match status" value="1"/>
</dbReference>
<feature type="transmembrane region" description="Helical" evidence="1">
    <location>
        <begin position="196"/>
        <end position="215"/>
    </location>
</feature>
<keyword evidence="1" id="KW-0812">Transmembrane</keyword>
<dbReference type="Pfam" id="PF04536">
    <property type="entry name" value="TPM_phosphatase"/>
    <property type="match status" value="1"/>
</dbReference>
<gene>
    <name evidence="3" type="ORF">H6G72_07235</name>
</gene>
<proteinExistence type="predicted"/>
<evidence type="ECO:0000259" key="2">
    <source>
        <dbReference type="Pfam" id="PF04536"/>
    </source>
</evidence>
<dbReference type="Proteomes" id="UP000641954">
    <property type="component" value="Unassembled WGS sequence"/>
</dbReference>
<protein>
    <submittedName>
        <fullName evidence="3">TPM domain-containing protein</fullName>
    </submittedName>
</protein>
<keyword evidence="4" id="KW-1185">Reference proteome</keyword>
<dbReference type="InterPro" id="IPR007621">
    <property type="entry name" value="TPM_dom"/>
</dbReference>
<organism evidence="3 4">
    <name type="scientific">Planktothricoides raciborskii FACHB-1370</name>
    <dbReference type="NCBI Taxonomy" id="2949576"/>
    <lineage>
        <taxon>Bacteria</taxon>
        <taxon>Bacillati</taxon>
        <taxon>Cyanobacteriota</taxon>
        <taxon>Cyanophyceae</taxon>
        <taxon>Oscillatoriophycideae</taxon>
        <taxon>Oscillatoriales</taxon>
        <taxon>Oscillatoriaceae</taxon>
        <taxon>Planktothricoides</taxon>
    </lineage>
</organism>
<accession>A0ABR8EA66</accession>
<dbReference type="PANTHER" id="PTHR30373">
    <property type="entry name" value="UPF0603 PROTEIN YGCG"/>
    <property type="match status" value="1"/>
</dbReference>
<dbReference type="EMBL" id="JACJSK010000008">
    <property type="protein sequence ID" value="MBD2543641.1"/>
    <property type="molecule type" value="Genomic_DNA"/>
</dbReference>
<evidence type="ECO:0000256" key="1">
    <source>
        <dbReference type="SAM" id="Phobius"/>
    </source>
</evidence>
<evidence type="ECO:0000313" key="3">
    <source>
        <dbReference type="EMBL" id="MBD2543641.1"/>
    </source>
</evidence>
<keyword evidence="1" id="KW-1133">Transmembrane helix</keyword>
<keyword evidence="1" id="KW-0472">Membrane</keyword>
<comment type="caution">
    <text evidence="3">The sequence shown here is derived from an EMBL/GenBank/DDBJ whole genome shotgun (WGS) entry which is preliminary data.</text>
</comment>
<feature type="domain" description="TPM" evidence="2">
    <location>
        <begin position="55"/>
        <end position="178"/>
    </location>
</feature>
<sequence length="266" mass="28962">MNLLILRWGRVGGAKFAPILWIILLSLSLVGFPILSHALNVNDVPNPRKESNGWVTDMANILSQSTETLLNEMISQLEADTGAEIAVVTVSTTAPAPSPKAFTTELFNHWGIGKKGVNNGVLFLTSIGDRRVEIETGSGVKQIISDEQVDNLINTEIIPQFRENNWDSGVFIGTQALVNLLAENPPDTSKYNQIKIMLFLLGMCLLLGFGIFFLFGSNNPNLRNYTNSDDSIDDDIDDVIIKNGGDYDMRDFGGGNSHGGSIGGDF</sequence>
<evidence type="ECO:0000313" key="4">
    <source>
        <dbReference type="Proteomes" id="UP000641954"/>
    </source>
</evidence>
<dbReference type="Gene3D" id="3.10.310.50">
    <property type="match status" value="1"/>
</dbReference>